<dbReference type="Proteomes" id="UP001046870">
    <property type="component" value="Chromosome 18"/>
</dbReference>
<organism evidence="2 3">
    <name type="scientific">Megalops atlanticus</name>
    <name type="common">Tarpon</name>
    <name type="synonym">Clupea gigantea</name>
    <dbReference type="NCBI Taxonomy" id="7932"/>
    <lineage>
        <taxon>Eukaryota</taxon>
        <taxon>Metazoa</taxon>
        <taxon>Chordata</taxon>
        <taxon>Craniata</taxon>
        <taxon>Vertebrata</taxon>
        <taxon>Euteleostomi</taxon>
        <taxon>Actinopterygii</taxon>
        <taxon>Neopterygii</taxon>
        <taxon>Teleostei</taxon>
        <taxon>Elopiformes</taxon>
        <taxon>Megalopidae</taxon>
        <taxon>Megalops</taxon>
    </lineage>
</organism>
<dbReference type="OrthoDB" id="9048909at2759"/>
<keyword evidence="1" id="KW-0472">Membrane</keyword>
<accession>A0A9D3PKC2</accession>
<protein>
    <submittedName>
        <fullName evidence="2">Uncharacterized protein</fullName>
    </submittedName>
</protein>
<evidence type="ECO:0000313" key="2">
    <source>
        <dbReference type="EMBL" id="KAG7461014.1"/>
    </source>
</evidence>
<feature type="transmembrane region" description="Helical" evidence="1">
    <location>
        <begin position="12"/>
        <end position="33"/>
    </location>
</feature>
<evidence type="ECO:0000313" key="3">
    <source>
        <dbReference type="Proteomes" id="UP001046870"/>
    </source>
</evidence>
<proteinExistence type="predicted"/>
<dbReference type="AlphaFoldDB" id="A0A9D3PKC2"/>
<gene>
    <name evidence="2" type="ORF">MATL_G00205060</name>
</gene>
<dbReference type="EMBL" id="JAFDVH010000018">
    <property type="protein sequence ID" value="KAG7461014.1"/>
    <property type="molecule type" value="Genomic_DNA"/>
</dbReference>
<comment type="caution">
    <text evidence="2">The sequence shown here is derived from an EMBL/GenBank/DDBJ whole genome shotgun (WGS) entry which is preliminary data.</text>
</comment>
<keyword evidence="1" id="KW-1133">Transmembrane helix</keyword>
<keyword evidence="1" id="KW-0812">Transmembrane</keyword>
<evidence type="ECO:0000256" key="1">
    <source>
        <dbReference type="SAM" id="Phobius"/>
    </source>
</evidence>
<reference evidence="2" key="1">
    <citation type="submission" date="2021-01" db="EMBL/GenBank/DDBJ databases">
        <authorList>
            <person name="Zahm M."/>
            <person name="Roques C."/>
            <person name="Cabau C."/>
            <person name="Klopp C."/>
            <person name="Donnadieu C."/>
            <person name="Jouanno E."/>
            <person name="Lampietro C."/>
            <person name="Louis A."/>
            <person name="Herpin A."/>
            <person name="Echchiki A."/>
            <person name="Berthelot C."/>
            <person name="Parey E."/>
            <person name="Roest-Crollius H."/>
            <person name="Braasch I."/>
            <person name="Postlethwait J."/>
            <person name="Bobe J."/>
            <person name="Montfort J."/>
            <person name="Bouchez O."/>
            <person name="Begum T."/>
            <person name="Mejri S."/>
            <person name="Adams A."/>
            <person name="Chen W.-J."/>
            <person name="Guiguen Y."/>
        </authorList>
    </citation>
    <scope>NUCLEOTIDE SEQUENCE</scope>
    <source>
        <strain evidence="2">YG-15Mar2019-1</strain>
        <tissue evidence="2">Brain</tissue>
    </source>
</reference>
<keyword evidence="3" id="KW-1185">Reference proteome</keyword>
<sequence length="78" mass="8927">MSALAQFLTEVPAWLLFSALFLPFTLLLLLIIAHLRWKLAEVEAELTDACHPRDTAHHLCYGTSPWKPQRMAGKRMHT</sequence>
<name>A0A9D3PKC2_MEGAT</name>